<reference evidence="1 2" key="1">
    <citation type="submission" date="2020-08" db="EMBL/GenBank/DDBJ databases">
        <title>Genomic Encyclopedia of Type Strains, Phase IV (KMG-IV): sequencing the most valuable type-strain genomes for metagenomic binning, comparative biology and taxonomic classification.</title>
        <authorList>
            <person name="Goeker M."/>
        </authorList>
    </citation>
    <scope>NUCLEOTIDE SEQUENCE [LARGE SCALE GENOMIC DNA]</scope>
    <source>
        <strain evidence="1 2">DSM 23240</strain>
    </source>
</reference>
<name>A0A840RW51_9BURK</name>
<organism evidence="1 2">
    <name type="scientific">Glaciimonas immobilis</name>
    <dbReference type="NCBI Taxonomy" id="728004"/>
    <lineage>
        <taxon>Bacteria</taxon>
        <taxon>Pseudomonadati</taxon>
        <taxon>Pseudomonadota</taxon>
        <taxon>Betaproteobacteria</taxon>
        <taxon>Burkholderiales</taxon>
        <taxon>Oxalobacteraceae</taxon>
        <taxon>Glaciimonas</taxon>
    </lineage>
</organism>
<dbReference type="Proteomes" id="UP000571084">
    <property type="component" value="Unassembled WGS sequence"/>
</dbReference>
<proteinExistence type="predicted"/>
<comment type="caution">
    <text evidence="1">The sequence shown here is derived from an EMBL/GenBank/DDBJ whole genome shotgun (WGS) entry which is preliminary data.</text>
</comment>
<dbReference type="AlphaFoldDB" id="A0A840RW51"/>
<protein>
    <submittedName>
        <fullName evidence="1">Uncharacterized protein</fullName>
    </submittedName>
</protein>
<dbReference type="EMBL" id="JACHHQ010000008">
    <property type="protein sequence ID" value="MBB5201823.1"/>
    <property type="molecule type" value="Genomic_DNA"/>
</dbReference>
<sequence>MTVIIFMAKCLWILAALFREGGGAAKPFTGRSAFVYAICYLESADRGGCG</sequence>
<keyword evidence="2" id="KW-1185">Reference proteome</keyword>
<evidence type="ECO:0000313" key="1">
    <source>
        <dbReference type="EMBL" id="MBB5201823.1"/>
    </source>
</evidence>
<accession>A0A840RW51</accession>
<evidence type="ECO:0000313" key="2">
    <source>
        <dbReference type="Proteomes" id="UP000571084"/>
    </source>
</evidence>
<gene>
    <name evidence="1" type="ORF">HNR39_003681</name>
</gene>